<dbReference type="CDD" id="cd00593">
    <property type="entry name" value="RIBOc"/>
    <property type="match status" value="1"/>
</dbReference>
<keyword evidence="9" id="KW-0819">tRNA processing</keyword>
<keyword evidence="6 9" id="KW-0255">Endonuclease</keyword>
<feature type="binding site" evidence="9">
    <location>
        <position position="112"/>
    </location>
    <ligand>
        <name>Mg(2+)</name>
        <dbReference type="ChEBI" id="CHEBI:18420"/>
    </ligand>
</feature>
<dbReference type="PANTHER" id="PTHR11207">
    <property type="entry name" value="RIBONUCLEASE III"/>
    <property type="match status" value="1"/>
</dbReference>
<evidence type="ECO:0000256" key="1">
    <source>
        <dbReference type="ARBA" id="ARBA00000109"/>
    </source>
</evidence>
<comment type="subunit">
    <text evidence="9">Homodimer.</text>
</comment>
<keyword evidence="9" id="KW-0479">Metal-binding</keyword>
<dbReference type="SMART" id="SM00358">
    <property type="entry name" value="DSRM"/>
    <property type="match status" value="1"/>
</dbReference>
<feature type="domain" description="RNase III" evidence="11">
    <location>
        <begin position="1"/>
        <end position="126"/>
    </location>
</feature>
<dbReference type="GO" id="GO:0019843">
    <property type="term" value="F:rRNA binding"/>
    <property type="evidence" value="ECO:0007669"/>
    <property type="project" value="UniProtKB-KW"/>
</dbReference>
<dbReference type="GO" id="GO:0046872">
    <property type="term" value="F:metal ion binding"/>
    <property type="evidence" value="ECO:0007669"/>
    <property type="project" value="UniProtKB-KW"/>
</dbReference>
<proteinExistence type="inferred from homology"/>
<dbReference type="GO" id="GO:0010468">
    <property type="term" value="P:regulation of gene expression"/>
    <property type="evidence" value="ECO:0007669"/>
    <property type="project" value="TreeGrafter"/>
</dbReference>
<evidence type="ECO:0000256" key="6">
    <source>
        <dbReference type="ARBA" id="ARBA00022759"/>
    </source>
</evidence>
<dbReference type="SUPFAM" id="SSF54768">
    <property type="entry name" value="dsRNA-binding domain-like"/>
    <property type="match status" value="1"/>
</dbReference>
<keyword evidence="8 9" id="KW-0694">RNA-binding</keyword>
<evidence type="ECO:0000256" key="7">
    <source>
        <dbReference type="ARBA" id="ARBA00022801"/>
    </source>
</evidence>
<evidence type="ECO:0000256" key="5">
    <source>
        <dbReference type="ARBA" id="ARBA00022722"/>
    </source>
</evidence>
<dbReference type="FunFam" id="1.10.1520.10:FF:000001">
    <property type="entry name" value="Ribonuclease 3"/>
    <property type="match status" value="1"/>
</dbReference>
<dbReference type="PANTHER" id="PTHR11207:SF0">
    <property type="entry name" value="RIBONUCLEASE 3"/>
    <property type="match status" value="1"/>
</dbReference>
<reference evidence="12 13" key="1">
    <citation type="submission" date="2018-02" db="EMBL/GenBank/DDBJ databases">
        <title>Mycoplasma marinum and Mycoplasma todarodis sp. nov., moderately halophilic and psychrotolerant mycoplasmas isolated from cephalopods.</title>
        <authorList>
            <person name="Viver T."/>
        </authorList>
    </citation>
    <scope>NUCLEOTIDE SEQUENCE [LARGE SCALE GENOMIC DNA]</scope>
    <source>
        <strain evidence="12 13">5H</strain>
    </source>
</reference>
<dbReference type="GO" id="GO:0008033">
    <property type="term" value="P:tRNA processing"/>
    <property type="evidence" value="ECO:0007669"/>
    <property type="project" value="UniProtKB-KW"/>
</dbReference>
<comment type="similarity">
    <text evidence="2">Belongs to the ribonuclease III family.</text>
</comment>
<dbReference type="SMART" id="SM00535">
    <property type="entry name" value="RIBOc"/>
    <property type="match status" value="1"/>
</dbReference>
<dbReference type="HAMAP" id="MF_00104">
    <property type="entry name" value="RNase_III"/>
    <property type="match status" value="1"/>
</dbReference>
<evidence type="ECO:0000259" key="10">
    <source>
        <dbReference type="PROSITE" id="PS50137"/>
    </source>
</evidence>
<dbReference type="InterPro" id="IPR036389">
    <property type="entry name" value="RNase_III_sf"/>
</dbReference>
<feature type="active site" evidence="9">
    <location>
        <position position="45"/>
    </location>
</feature>
<dbReference type="SUPFAM" id="SSF69065">
    <property type="entry name" value="RNase III domain-like"/>
    <property type="match status" value="1"/>
</dbReference>
<feature type="domain" description="DRBM" evidence="10">
    <location>
        <begin position="152"/>
        <end position="216"/>
    </location>
</feature>
<dbReference type="EC" id="3.1.26.3" evidence="9"/>
<sequence>MKEILEQFGIEPNDIDLYYQAFTHQTFANEHRYNLTYQRLEFVGDALIDAAVGVYLFTKHKKMDEGDMTLLRAKVVNKESFAKLSRRLNLGQLLRVGNGANDLKDNDSILADLFESFTAAIYLDQGREVFQAFLDATVFEEIRKNVSSELKDPKTLLQEFLQTESREAIQYQTHKDGAHFYAKVKHDGHYFGSGKGISKKEAEQNAAKSALKILKGAE</sequence>
<keyword evidence="5 9" id="KW-0540">Nuclease</keyword>
<organism evidence="12 13">
    <name type="scientific">Mycoplasma todarodis</name>
    <dbReference type="NCBI Taxonomy" id="1937191"/>
    <lineage>
        <taxon>Bacteria</taxon>
        <taxon>Bacillati</taxon>
        <taxon>Mycoplasmatota</taxon>
        <taxon>Mollicutes</taxon>
        <taxon>Mycoplasmataceae</taxon>
        <taxon>Mycoplasma</taxon>
    </lineage>
</organism>
<comment type="function">
    <text evidence="9">Digests double-stranded RNA. Involved in the processing of primary rRNA transcript to yield the immediate precursors to the large and small rRNAs (23S and 16S). Processes some mRNAs, and tRNAs when they are encoded in the rRNA operon. Processes pre-crRNA and tracrRNA of type II CRISPR loci if present in the organism.</text>
</comment>
<dbReference type="InterPro" id="IPR011907">
    <property type="entry name" value="RNase_III"/>
</dbReference>
<accession>A0A4R0XJ30</accession>
<dbReference type="InterPro" id="IPR000999">
    <property type="entry name" value="RNase_III_dom"/>
</dbReference>
<evidence type="ECO:0000313" key="13">
    <source>
        <dbReference type="Proteomes" id="UP000291072"/>
    </source>
</evidence>
<dbReference type="PROSITE" id="PS50142">
    <property type="entry name" value="RNASE_3_2"/>
    <property type="match status" value="1"/>
</dbReference>
<keyword evidence="9" id="KW-0460">Magnesium</keyword>
<keyword evidence="3 9" id="KW-0698">rRNA processing</keyword>
<evidence type="ECO:0000256" key="9">
    <source>
        <dbReference type="HAMAP-Rule" id="MF_00104"/>
    </source>
</evidence>
<keyword evidence="9" id="KW-0963">Cytoplasm</keyword>
<dbReference type="GO" id="GO:0004525">
    <property type="term" value="F:ribonuclease III activity"/>
    <property type="evidence" value="ECO:0007669"/>
    <property type="project" value="UniProtKB-UniRule"/>
</dbReference>
<dbReference type="GO" id="GO:0006364">
    <property type="term" value="P:rRNA processing"/>
    <property type="evidence" value="ECO:0007669"/>
    <property type="project" value="UniProtKB-UniRule"/>
</dbReference>
<dbReference type="GO" id="GO:0003725">
    <property type="term" value="F:double-stranded RNA binding"/>
    <property type="evidence" value="ECO:0007669"/>
    <property type="project" value="TreeGrafter"/>
</dbReference>
<protein>
    <recommendedName>
        <fullName evidence="9">Ribonuclease 3</fullName>
        <ecNumber evidence="9">3.1.26.3</ecNumber>
    </recommendedName>
    <alternativeName>
        <fullName evidence="9">Ribonuclease III</fullName>
        <shortName evidence="9">RNase III</shortName>
    </alternativeName>
</protein>
<dbReference type="Gene3D" id="1.10.1520.10">
    <property type="entry name" value="Ribonuclease III domain"/>
    <property type="match status" value="1"/>
</dbReference>
<dbReference type="NCBIfam" id="TIGR02191">
    <property type="entry name" value="RNaseIII"/>
    <property type="match status" value="1"/>
</dbReference>
<keyword evidence="9" id="KW-0699">rRNA-binding</keyword>
<keyword evidence="13" id="KW-1185">Reference proteome</keyword>
<feature type="binding site" evidence="9">
    <location>
        <position position="41"/>
    </location>
    <ligand>
        <name>Mg(2+)</name>
        <dbReference type="ChEBI" id="CHEBI:18420"/>
    </ligand>
</feature>
<gene>
    <name evidence="9 12" type="primary">rnc</name>
    <name evidence="12" type="ORF">C4B25_03460</name>
</gene>
<comment type="catalytic activity">
    <reaction evidence="1 9">
        <text>Endonucleolytic cleavage to 5'-phosphomonoester.</text>
        <dbReference type="EC" id="3.1.26.3"/>
    </reaction>
</comment>
<dbReference type="Gene3D" id="3.30.160.20">
    <property type="match status" value="1"/>
</dbReference>
<dbReference type="RefSeq" id="WP_131613654.1">
    <property type="nucleotide sequence ID" value="NZ_PSZP01000030.1"/>
</dbReference>
<evidence type="ECO:0000313" key="12">
    <source>
        <dbReference type="EMBL" id="TCG10613.1"/>
    </source>
</evidence>
<feature type="active site" evidence="9">
    <location>
        <position position="115"/>
    </location>
</feature>
<dbReference type="InterPro" id="IPR014720">
    <property type="entry name" value="dsRBD_dom"/>
</dbReference>
<dbReference type="Pfam" id="PF14622">
    <property type="entry name" value="Ribonucleas_3_3"/>
    <property type="match status" value="1"/>
</dbReference>
<evidence type="ECO:0000256" key="8">
    <source>
        <dbReference type="ARBA" id="ARBA00022884"/>
    </source>
</evidence>
<dbReference type="PROSITE" id="PS00517">
    <property type="entry name" value="RNASE_3_1"/>
    <property type="match status" value="1"/>
</dbReference>
<comment type="caution">
    <text evidence="12">The sequence shown here is derived from an EMBL/GenBank/DDBJ whole genome shotgun (WGS) entry which is preliminary data.</text>
</comment>
<evidence type="ECO:0000256" key="2">
    <source>
        <dbReference type="ARBA" id="ARBA00010183"/>
    </source>
</evidence>
<dbReference type="AlphaFoldDB" id="A0A4R0XJ30"/>
<name>A0A4R0XJ30_9MOLU</name>
<feature type="binding site" evidence="9">
    <location>
        <position position="115"/>
    </location>
    <ligand>
        <name>Mg(2+)</name>
        <dbReference type="ChEBI" id="CHEBI:18420"/>
    </ligand>
</feature>
<comment type="subcellular location">
    <subcellularLocation>
        <location evidence="9">Cytoplasm</location>
    </subcellularLocation>
</comment>
<keyword evidence="4 9" id="KW-0507">mRNA processing</keyword>
<dbReference type="CDD" id="cd10845">
    <property type="entry name" value="DSRM_RNAse_III_family"/>
    <property type="match status" value="1"/>
</dbReference>
<dbReference type="OrthoDB" id="9805026at2"/>
<dbReference type="PROSITE" id="PS50137">
    <property type="entry name" value="DS_RBD"/>
    <property type="match status" value="1"/>
</dbReference>
<dbReference type="GO" id="GO:0006397">
    <property type="term" value="P:mRNA processing"/>
    <property type="evidence" value="ECO:0007669"/>
    <property type="project" value="UniProtKB-UniRule"/>
</dbReference>
<dbReference type="GO" id="GO:0005737">
    <property type="term" value="C:cytoplasm"/>
    <property type="evidence" value="ECO:0007669"/>
    <property type="project" value="UniProtKB-SubCell"/>
</dbReference>
<evidence type="ECO:0000256" key="3">
    <source>
        <dbReference type="ARBA" id="ARBA00022552"/>
    </source>
</evidence>
<dbReference type="EMBL" id="PSZP01000030">
    <property type="protein sequence ID" value="TCG10613.1"/>
    <property type="molecule type" value="Genomic_DNA"/>
</dbReference>
<evidence type="ECO:0000259" key="11">
    <source>
        <dbReference type="PROSITE" id="PS50142"/>
    </source>
</evidence>
<keyword evidence="7 9" id="KW-0378">Hydrolase</keyword>
<dbReference type="Pfam" id="PF00035">
    <property type="entry name" value="dsrm"/>
    <property type="match status" value="1"/>
</dbReference>
<comment type="cofactor">
    <cofactor evidence="9">
        <name>Mg(2+)</name>
        <dbReference type="ChEBI" id="CHEBI:18420"/>
    </cofactor>
</comment>
<dbReference type="Proteomes" id="UP000291072">
    <property type="component" value="Unassembled WGS sequence"/>
</dbReference>
<evidence type="ECO:0000256" key="4">
    <source>
        <dbReference type="ARBA" id="ARBA00022664"/>
    </source>
</evidence>